<evidence type="ECO:0000256" key="1">
    <source>
        <dbReference type="SAM" id="MobiDB-lite"/>
    </source>
</evidence>
<feature type="non-terminal residue" evidence="2">
    <location>
        <position position="1"/>
    </location>
</feature>
<gene>
    <name evidence="2" type="ORF">CHS0354_004761</name>
</gene>
<reference evidence="2" key="3">
    <citation type="submission" date="2023-05" db="EMBL/GenBank/DDBJ databases">
        <authorList>
            <person name="Smith C.H."/>
        </authorList>
    </citation>
    <scope>NUCLEOTIDE SEQUENCE</scope>
    <source>
        <strain evidence="2">CHS0354</strain>
        <tissue evidence="2">Mantle</tissue>
    </source>
</reference>
<evidence type="ECO:0000313" key="3">
    <source>
        <dbReference type="Proteomes" id="UP001195483"/>
    </source>
</evidence>
<organism evidence="2 3">
    <name type="scientific">Potamilus streckersoni</name>
    <dbReference type="NCBI Taxonomy" id="2493646"/>
    <lineage>
        <taxon>Eukaryota</taxon>
        <taxon>Metazoa</taxon>
        <taxon>Spiralia</taxon>
        <taxon>Lophotrochozoa</taxon>
        <taxon>Mollusca</taxon>
        <taxon>Bivalvia</taxon>
        <taxon>Autobranchia</taxon>
        <taxon>Heteroconchia</taxon>
        <taxon>Palaeoheterodonta</taxon>
        <taxon>Unionida</taxon>
        <taxon>Unionoidea</taxon>
        <taxon>Unionidae</taxon>
        <taxon>Ambleminae</taxon>
        <taxon>Lampsilini</taxon>
        <taxon>Potamilus</taxon>
    </lineage>
</organism>
<dbReference type="EMBL" id="JAEAOA010000353">
    <property type="protein sequence ID" value="KAK3608104.1"/>
    <property type="molecule type" value="Genomic_DNA"/>
</dbReference>
<proteinExistence type="predicted"/>
<reference evidence="2" key="1">
    <citation type="journal article" date="2021" name="Genome Biol. Evol.">
        <title>A High-Quality Reference Genome for a Parasitic Bivalve with Doubly Uniparental Inheritance (Bivalvia: Unionida).</title>
        <authorList>
            <person name="Smith C.H."/>
        </authorList>
    </citation>
    <scope>NUCLEOTIDE SEQUENCE</scope>
    <source>
        <strain evidence="2">CHS0354</strain>
    </source>
</reference>
<comment type="caution">
    <text evidence="2">The sequence shown here is derived from an EMBL/GenBank/DDBJ whole genome shotgun (WGS) entry which is preliminary data.</text>
</comment>
<keyword evidence="3" id="KW-1185">Reference proteome</keyword>
<evidence type="ECO:0000313" key="2">
    <source>
        <dbReference type="EMBL" id="KAK3608104.1"/>
    </source>
</evidence>
<feature type="region of interest" description="Disordered" evidence="1">
    <location>
        <begin position="13"/>
        <end position="37"/>
    </location>
</feature>
<accession>A0AAE0TDS0</accession>
<protein>
    <submittedName>
        <fullName evidence="2">Uncharacterized protein</fullName>
    </submittedName>
</protein>
<dbReference type="AlphaFoldDB" id="A0AAE0TDS0"/>
<dbReference type="Proteomes" id="UP001195483">
    <property type="component" value="Unassembled WGS sequence"/>
</dbReference>
<name>A0AAE0TDS0_9BIVA</name>
<reference evidence="2" key="2">
    <citation type="journal article" date="2021" name="Genome Biol. Evol.">
        <title>Developing a high-quality reference genome for a parasitic bivalve with doubly uniparental inheritance (Bivalvia: Unionida).</title>
        <authorList>
            <person name="Smith C.H."/>
        </authorList>
    </citation>
    <scope>NUCLEOTIDE SEQUENCE</scope>
    <source>
        <strain evidence="2">CHS0354</strain>
        <tissue evidence="2">Mantle</tissue>
    </source>
</reference>
<sequence>VLQEASVWLEFEVEGRSEEEGEKEEEEEEEEEENSEGVDAAFFFRLSRYSC</sequence>
<feature type="compositionally biased region" description="Acidic residues" evidence="1">
    <location>
        <begin position="19"/>
        <end position="36"/>
    </location>
</feature>